<dbReference type="PANTHER" id="PTHR30629:SF2">
    <property type="entry name" value="PROPHAGE INTEGRASE INTS-RELATED"/>
    <property type="match status" value="1"/>
</dbReference>
<dbReference type="Gene3D" id="1.10.150.130">
    <property type="match status" value="1"/>
</dbReference>
<proteinExistence type="inferred from homology"/>
<reference evidence="6 7" key="1">
    <citation type="submission" date="2020-08" db="EMBL/GenBank/DDBJ databases">
        <title>Genomic Encyclopedia of Type Strains, Phase IV (KMG-IV): sequencing the most valuable type-strain genomes for metagenomic binning, comparative biology and taxonomic classification.</title>
        <authorList>
            <person name="Goeker M."/>
        </authorList>
    </citation>
    <scope>NUCLEOTIDE SEQUENCE [LARGE SCALE GENOMIC DNA]</scope>
    <source>
        <strain evidence="6 7">DSM 7465</strain>
    </source>
</reference>
<dbReference type="Pfam" id="PF00589">
    <property type="entry name" value="Phage_integrase"/>
    <property type="match status" value="1"/>
</dbReference>
<gene>
    <name evidence="6" type="ORF">HNQ99_002646</name>
</gene>
<keyword evidence="7" id="KW-1185">Reference proteome</keyword>
<dbReference type="SUPFAM" id="SSF56349">
    <property type="entry name" value="DNA breaking-rejoining enzymes"/>
    <property type="match status" value="1"/>
</dbReference>
<dbReference type="Gene3D" id="1.10.443.10">
    <property type="entry name" value="Intergrase catalytic core"/>
    <property type="match status" value="1"/>
</dbReference>
<keyword evidence="4" id="KW-0233">DNA recombination</keyword>
<dbReference type="GO" id="GO:0006310">
    <property type="term" value="P:DNA recombination"/>
    <property type="evidence" value="ECO:0007669"/>
    <property type="project" value="UniProtKB-KW"/>
</dbReference>
<evidence type="ECO:0000256" key="3">
    <source>
        <dbReference type="ARBA" id="ARBA00023125"/>
    </source>
</evidence>
<comment type="caution">
    <text evidence="6">The sequence shown here is derived from an EMBL/GenBank/DDBJ whole genome shotgun (WGS) entry which is preliminary data.</text>
</comment>
<dbReference type="InterPro" id="IPR011010">
    <property type="entry name" value="DNA_brk_join_enz"/>
</dbReference>
<evidence type="ECO:0000313" key="7">
    <source>
        <dbReference type="Proteomes" id="UP000575068"/>
    </source>
</evidence>
<dbReference type="PANTHER" id="PTHR30629">
    <property type="entry name" value="PROPHAGE INTEGRASE"/>
    <property type="match status" value="1"/>
</dbReference>
<keyword evidence="2" id="KW-0229">DNA integration</keyword>
<dbReference type="InterPro" id="IPR013762">
    <property type="entry name" value="Integrase-like_cat_sf"/>
</dbReference>
<name>A0A840HXE5_9SPHN</name>
<dbReference type="Proteomes" id="UP000575068">
    <property type="component" value="Unassembled WGS sequence"/>
</dbReference>
<dbReference type="InterPro" id="IPR002104">
    <property type="entry name" value="Integrase_catalytic"/>
</dbReference>
<protein>
    <submittedName>
        <fullName evidence="6">Integrase</fullName>
    </submittedName>
</protein>
<dbReference type="GO" id="GO:0015074">
    <property type="term" value="P:DNA integration"/>
    <property type="evidence" value="ECO:0007669"/>
    <property type="project" value="UniProtKB-KW"/>
</dbReference>
<sequence>MRRKGLAYTKTVRAKGKVYVYFDTGEKDARGKVIYKPLPSPSDKSFGSVYAAMLGHRERRTEHGALTVKAFVEQYHASQKFLKLQPSTQKLYRIYQGRFADMLPTAPADRIERLDIVTLFDRMSSKTPGAANMLIASVSALYRWGRRAGLVTNRPADDIDENDLGEHEPWPDELLRAALESDDPTVRMAVHLLYYTAQRIGDVAAMRWSMISDGVLTIRQQKTRKDMVIPLHPALCRELDSRDRDLRTILLNDDGKAFNEGTLRRVIQNWAKGRGVKIVPHGLRKNAVNALLEVGCSVAQTAAISGQSLRMVEYYARRRSQSSLARSAMKLWGGTEMELSNGMENSSEKGGKA</sequence>
<evidence type="ECO:0000313" key="6">
    <source>
        <dbReference type="EMBL" id="MBB4642321.1"/>
    </source>
</evidence>
<dbReference type="AlphaFoldDB" id="A0A840HXE5"/>
<dbReference type="InterPro" id="IPR010998">
    <property type="entry name" value="Integrase_recombinase_N"/>
</dbReference>
<comment type="similarity">
    <text evidence="1">Belongs to the 'phage' integrase family.</text>
</comment>
<dbReference type="InterPro" id="IPR050808">
    <property type="entry name" value="Phage_Integrase"/>
</dbReference>
<organism evidence="6 7">
    <name type="scientific">Rhizorhapis suberifaciens</name>
    <name type="common">corky root of lettuce</name>
    <dbReference type="NCBI Taxonomy" id="13656"/>
    <lineage>
        <taxon>Bacteria</taxon>
        <taxon>Pseudomonadati</taxon>
        <taxon>Pseudomonadota</taxon>
        <taxon>Alphaproteobacteria</taxon>
        <taxon>Sphingomonadales</taxon>
        <taxon>Sphingomonadaceae</taxon>
        <taxon>Rhizorhapis</taxon>
    </lineage>
</organism>
<keyword evidence="3" id="KW-0238">DNA-binding</keyword>
<dbReference type="RefSeq" id="WP_184476293.1">
    <property type="nucleotide sequence ID" value="NZ_JACHOV010000010.1"/>
</dbReference>
<dbReference type="EMBL" id="JACHOV010000010">
    <property type="protein sequence ID" value="MBB4642321.1"/>
    <property type="molecule type" value="Genomic_DNA"/>
</dbReference>
<evidence type="ECO:0000256" key="1">
    <source>
        <dbReference type="ARBA" id="ARBA00008857"/>
    </source>
</evidence>
<dbReference type="GO" id="GO:0003677">
    <property type="term" value="F:DNA binding"/>
    <property type="evidence" value="ECO:0007669"/>
    <property type="project" value="UniProtKB-KW"/>
</dbReference>
<feature type="domain" description="Tyr recombinase" evidence="5">
    <location>
        <begin position="160"/>
        <end position="329"/>
    </location>
</feature>
<accession>A0A840HXE5</accession>
<evidence type="ECO:0000256" key="4">
    <source>
        <dbReference type="ARBA" id="ARBA00023172"/>
    </source>
</evidence>
<evidence type="ECO:0000256" key="2">
    <source>
        <dbReference type="ARBA" id="ARBA00022908"/>
    </source>
</evidence>
<evidence type="ECO:0000259" key="5">
    <source>
        <dbReference type="PROSITE" id="PS51898"/>
    </source>
</evidence>
<dbReference type="PROSITE" id="PS51898">
    <property type="entry name" value="TYR_RECOMBINASE"/>
    <property type="match status" value="1"/>
</dbReference>